<dbReference type="Proteomes" id="UP000076154">
    <property type="component" value="Unassembled WGS sequence"/>
</dbReference>
<dbReference type="PANTHER" id="PTHR22904:SF523">
    <property type="entry name" value="STRESS-INDUCED-PHOSPHOPROTEIN 1"/>
    <property type="match status" value="1"/>
</dbReference>
<protein>
    <submittedName>
        <fullName evidence="3">Uncharacterized protein</fullName>
    </submittedName>
</protein>
<dbReference type="SUPFAM" id="SSF48452">
    <property type="entry name" value="TPR-like"/>
    <property type="match status" value="1"/>
</dbReference>
<evidence type="ECO:0000256" key="2">
    <source>
        <dbReference type="ARBA" id="ARBA00022803"/>
    </source>
</evidence>
<dbReference type="PANTHER" id="PTHR22904">
    <property type="entry name" value="TPR REPEAT CONTAINING PROTEIN"/>
    <property type="match status" value="1"/>
</dbReference>
<keyword evidence="4" id="KW-1185">Reference proteome</keyword>
<dbReference type="InParanoid" id="A0A369J7W7"/>
<dbReference type="InterPro" id="IPR011990">
    <property type="entry name" value="TPR-like_helical_dom_sf"/>
</dbReference>
<keyword evidence="2" id="KW-0802">TPR repeat</keyword>
<dbReference type="AlphaFoldDB" id="A0A369J7W7"/>
<keyword evidence="1" id="KW-0677">Repeat</keyword>
<evidence type="ECO:0000313" key="3">
    <source>
        <dbReference type="EMBL" id="RDB16515.1"/>
    </source>
</evidence>
<sequence length="67" mass="7429">MANKVGKSEKEKENAALKAGDYPNAIGHYTTAIFADRNDFTFSLNRAAAYLKLGRNEDAMKMQTWSG</sequence>
<dbReference type="Pfam" id="PF14559">
    <property type="entry name" value="TPR_19"/>
    <property type="match status" value="1"/>
</dbReference>
<proteinExistence type="predicted"/>
<comment type="caution">
    <text evidence="3">The sequence shown here is derived from an EMBL/GenBank/DDBJ whole genome shotgun (WGS) entry which is preliminary data.</text>
</comment>
<dbReference type="EMBL" id="LUEZ02000124">
    <property type="protein sequence ID" value="RDB16515.1"/>
    <property type="molecule type" value="Genomic_DNA"/>
</dbReference>
<dbReference type="Gene3D" id="1.25.40.10">
    <property type="entry name" value="Tetratricopeptide repeat domain"/>
    <property type="match status" value="1"/>
</dbReference>
<name>A0A369J7W7_HYPMA</name>
<evidence type="ECO:0000256" key="1">
    <source>
        <dbReference type="ARBA" id="ARBA00022737"/>
    </source>
</evidence>
<organism evidence="3 4">
    <name type="scientific">Hypsizygus marmoreus</name>
    <name type="common">White beech mushroom</name>
    <name type="synonym">Agaricus marmoreus</name>
    <dbReference type="NCBI Taxonomy" id="39966"/>
    <lineage>
        <taxon>Eukaryota</taxon>
        <taxon>Fungi</taxon>
        <taxon>Dikarya</taxon>
        <taxon>Basidiomycota</taxon>
        <taxon>Agaricomycotina</taxon>
        <taxon>Agaricomycetes</taxon>
        <taxon>Agaricomycetidae</taxon>
        <taxon>Agaricales</taxon>
        <taxon>Tricholomatineae</taxon>
        <taxon>Lyophyllaceae</taxon>
        <taxon>Hypsizygus</taxon>
    </lineage>
</organism>
<reference evidence="3" key="1">
    <citation type="submission" date="2018-04" db="EMBL/GenBank/DDBJ databases">
        <title>Whole genome sequencing of Hypsizygus marmoreus.</title>
        <authorList>
            <person name="Choi I.-G."/>
            <person name="Min B."/>
            <person name="Kim J.-G."/>
            <person name="Kim S."/>
            <person name="Oh Y.-L."/>
            <person name="Kong W.-S."/>
            <person name="Park H."/>
            <person name="Jeong J."/>
            <person name="Song E.-S."/>
        </authorList>
    </citation>
    <scope>NUCLEOTIDE SEQUENCE [LARGE SCALE GENOMIC DNA]</scope>
    <source>
        <strain evidence="3">51987-8</strain>
    </source>
</reference>
<gene>
    <name evidence="3" type="ORF">Hypma_002726</name>
</gene>
<evidence type="ECO:0000313" key="4">
    <source>
        <dbReference type="Proteomes" id="UP000076154"/>
    </source>
</evidence>
<dbReference type="OrthoDB" id="629492at2759"/>
<dbReference type="GO" id="GO:0051879">
    <property type="term" value="F:Hsp90 protein binding"/>
    <property type="evidence" value="ECO:0007669"/>
    <property type="project" value="TreeGrafter"/>
</dbReference>
<accession>A0A369J7W7</accession>
<dbReference type="STRING" id="39966.A0A369J7W7"/>